<evidence type="ECO:0000313" key="2">
    <source>
        <dbReference type="EMBL" id="GIG50977.1"/>
    </source>
</evidence>
<feature type="chain" id="PRO_5037955789" description="Phospholipase" evidence="1">
    <location>
        <begin position="35"/>
        <end position="187"/>
    </location>
</feature>
<dbReference type="GO" id="GO:0050482">
    <property type="term" value="P:arachidonate secretion"/>
    <property type="evidence" value="ECO:0007669"/>
    <property type="project" value="InterPro"/>
</dbReference>
<protein>
    <recommendedName>
        <fullName evidence="4">Phospholipase</fullName>
    </recommendedName>
</protein>
<sequence length="187" mass="20577">MRLDNLFMNLRRAAVLALACAMAGIVSTASPAAAAGIDEKLAVMSTWSQPTAASYNAWNAARQHQSDWASYAFDWSTDYCSSSPDQPLGFDFRLSCQRHDFGYRNYKSVGQFPANKSRIDDAFYRDLKAKCATYNAFVRPACTSLAWTYYQAVAAFGNLVVRDADLQRAADLKERGELAAAKAQANA</sequence>
<dbReference type="SUPFAM" id="SSF48619">
    <property type="entry name" value="Phospholipase A2, PLA2"/>
    <property type="match status" value="1"/>
</dbReference>
<dbReference type="InterPro" id="IPR015141">
    <property type="entry name" value="PLipase_A2_prok/fun"/>
</dbReference>
<feature type="signal peptide" evidence="1">
    <location>
        <begin position="1"/>
        <end position="34"/>
    </location>
</feature>
<dbReference type="EMBL" id="BONQ01000146">
    <property type="protein sequence ID" value="GIG50977.1"/>
    <property type="molecule type" value="Genomic_DNA"/>
</dbReference>
<dbReference type="GO" id="GO:0004623">
    <property type="term" value="F:phospholipase A2 activity"/>
    <property type="evidence" value="ECO:0007669"/>
    <property type="project" value="InterPro"/>
</dbReference>
<dbReference type="Gene3D" id="1.20.90.10">
    <property type="entry name" value="Phospholipase A2 domain"/>
    <property type="match status" value="1"/>
</dbReference>
<dbReference type="InterPro" id="IPR036444">
    <property type="entry name" value="PLipase_A2_dom_sf"/>
</dbReference>
<dbReference type="AlphaFoldDB" id="A0A919PVH2"/>
<dbReference type="GO" id="GO:0006644">
    <property type="term" value="P:phospholipid metabolic process"/>
    <property type="evidence" value="ECO:0007669"/>
    <property type="project" value="InterPro"/>
</dbReference>
<comment type="caution">
    <text evidence="2">The sequence shown here is derived from an EMBL/GenBank/DDBJ whole genome shotgun (WGS) entry which is preliminary data.</text>
</comment>
<evidence type="ECO:0000256" key="1">
    <source>
        <dbReference type="SAM" id="SignalP"/>
    </source>
</evidence>
<dbReference type="Pfam" id="PF09056">
    <property type="entry name" value="Phospholip_A2_3"/>
    <property type="match status" value="1"/>
</dbReference>
<proteinExistence type="predicted"/>
<reference evidence="2" key="1">
    <citation type="submission" date="2021-01" db="EMBL/GenBank/DDBJ databases">
        <title>Whole genome shotgun sequence of Dactylosporangium siamense NBRC 106093.</title>
        <authorList>
            <person name="Komaki H."/>
            <person name="Tamura T."/>
        </authorList>
    </citation>
    <scope>NUCLEOTIDE SEQUENCE</scope>
    <source>
        <strain evidence="2">NBRC 106093</strain>
    </source>
</reference>
<organism evidence="2 3">
    <name type="scientific">Dactylosporangium siamense</name>
    <dbReference type="NCBI Taxonomy" id="685454"/>
    <lineage>
        <taxon>Bacteria</taxon>
        <taxon>Bacillati</taxon>
        <taxon>Actinomycetota</taxon>
        <taxon>Actinomycetes</taxon>
        <taxon>Micromonosporales</taxon>
        <taxon>Micromonosporaceae</taxon>
        <taxon>Dactylosporangium</taxon>
    </lineage>
</organism>
<name>A0A919PVH2_9ACTN</name>
<keyword evidence="3" id="KW-1185">Reference proteome</keyword>
<gene>
    <name evidence="2" type="ORF">Dsi01nite_090180</name>
</gene>
<evidence type="ECO:0000313" key="3">
    <source>
        <dbReference type="Proteomes" id="UP000660611"/>
    </source>
</evidence>
<keyword evidence="1" id="KW-0732">Signal</keyword>
<evidence type="ECO:0008006" key="4">
    <source>
        <dbReference type="Google" id="ProtNLM"/>
    </source>
</evidence>
<accession>A0A919PVH2</accession>
<dbReference type="Proteomes" id="UP000660611">
    <property type="component" value="Unassembled WGS sequence"/>
</dbReference>